<evidence type="ECO:0000256" key="3">
    <source>
        <dbReference type="PIRNR" id="PIRNR036492"/>
    </source>
</evidence>
<dbReference type="InterPro" id="IPR029510">
    <property type="entry name" value="Ald_DH_CS_GLU"/>
</dbReference>
<dbReference type="EMBL" id="JAROKN010000060">
    <property type="protein sequence ID" value="MDF9279139.1"/>
    <property type="molecule type" value="Genomic_DNA"/>
</dbReference>
<feature type="active site" evidence="4">
    <location>
        <position position="209"/>
    </location>
</feature>
<dbReference type="Proteomes" id="UP001220456">
    <property type="component" value="Unassembled WGS sequence"/>
</dbReference>
<dbReference type="SUPFAM" id="SSF53720">
    <property type="entry name" value="ALDH-like"/>
    <property type="match status" value="1"/>
</dbReference>
<dbReference type="InterPro" id="IPR016161">
    <property type="entry name" value="Ald_DH/histidinol_DH"/>
</dbReference>
<reference evidence="7 8" key="1">
    <citation type="journal article" date="2023" name="Int. J. Syst. Evol. Microbiol.">
        <title>Arthrobacter vasquezii sp. nov., isolated from a soil sample from Union Glacier, Antarctica.</title>
        <authorList>
            <person name="Valenzuela-Ibaceta F."/>
            <person name="Carrasco V."/>
            <person name="Lagos-Moraga S."/>
            <person name="Dietz-Vargas C."/>
            <person name="Navarro C.A."/>
            <person name="Perez-Donoso J.M."/>
        </authorList>
    </citation>
    <scope>NUCLEOTIDE SEQUENCE [LARGE SCALE GENOMIC DNA]</scope>
    <source>
        <strain evidence="7 8">EH-1B-1</strain>
    </source>
</reference>
<feature type="domain" description="Aldehyde dehydrogenase" evidence="6">
    <location>
        <begin position="11"/>
        <end position="424"/>
    </location>
</feature>
<evidence type="ECO:0000313" key="7">
    <source>
        <dbReference type="EMBL" id="MDF9279139.1"/>
    </source>
</evidence>
<dbReference type="PANTHER" id="PTHR43570:SF16">
    <property type="entry name" value="ALDEHYDE DEHYDROGENASE TYPE III, ISOFORM Q"/>
    <property type="match status" value="1"/>
</dbReference>
<dbReference type="InterPro" id="IPR016163">
    <property type="entry name" value="Ald_DH_C"/>
</dbReference>
<dbReference type="InterPro" id="IPR016162">
    <property type="entry name" value="Ald_DH_N"/>
</dbReference>
<dbReference type="Gene3D" id="3.40.605.10">
    <property type="entry name" value="Aldehyde Dehydrogenase, Chain A, domain 1"/>
    <property type="match status" value="1"/>
</dbReference>
<sequence length="455" mass="49327">MSGAAILQDHKRYFHTGATRPVEWRRGQLQALLRLLTEREDTLTDALEKDLGKSRTEAFISEVALVRAETDYALKHLDRWMAPAKVSVPLGLQPAKAWTQPRPLGTVLIIGPWNYPLQLVLAPLVGALAAGNTAVLKPSELALATSSVLAELVPQYLDRSAVTVVEGGVDVSTDLLAQPFDHIFYTGGERVGKIVMKAAAEHLTPVTLELGGKSPAVVVCGDLKAAARRIAYGKFMNAAQTCVAPDYILTTPAAAPALALALSEAVREFYGSDPQTSGDYGRILNDHHFDRLVTLLGDGTVVAGGRHERSDRYIEPTILRDVDPASPLMQEEIFGPLLPILEVEDLDDAIRFIGERPHPLAAYLFSDREEHLDVFTEQVQAGGIAHNVCTIQLAVPGLPFGGVGASGTGSYHGRQSFDTFSHLQPVFSKPTAVDTLRLAYPPFGALKRKLLRRLL</sequence>
<keyword evidence="8" id="KW-1185">Reference proteome</keyword>
<name>A0ABT6CYH0_9MICC</name>
<dbReference type="PIRSF" id="PIRSF036492">
    <property type="entry name" value="ALDH"/>
    <property type="match status" value="1"/>
</dbReference>
<dbReference type="PANTHER" id="PTHR43570">
    <property type="entry name" value="ALDEHYDE DEHYDROGENASE"/>
    <property type="match status" value="1"/>
</dbReference>
<comment type="caution">
    <text evidence="7">The sequence shown here is derived from an EMBL/GenBank/DDBJ whole genome shotgun (WGS) entry which is preliminary data.</text>
</comment>
<evidence type="ECO:0000259" key="6">
    <source>
        <dbReference type="Pfam" id="PF00171"/>
    </source>
</evidence>
<dbReference type="Pfam" id="PF00171">
    <property type="entry name" value="Aldedh"/>
    <property type="match status" value="1"/>
</dbReference>
<gene>
    <name evidence="7" type="ORF">P4U43_15220</name>
</gene>
<organism evidence="7 8">
    <name type="scientific">Arthrobacter vasquezii</name>
    <dbReference type="NCBI Taxonomy" id="2977629"/>
    <lineage>
        <taxon>Bacteria</taxon>
        <taxon>Bacillati</taxon>
        <taxon>Actinomycetota</taxon>
        <taxon>Actinomycetes</taxon>
        <taxon>Micrococcales</taxon>
        <taxon>Micrococcaceae</taxon>
        <taxon>Arthrobacter</taxon>
    </lineage>
</organism>
<dbReference type="InterPro" id="IPR012394">
    <property type="entry name" value="Aldehyde_DH_NAD(P)"/>
</dbReference>
<dbReference type="CDD" id="cd07087">
    <property type="entry name" value="ALDH_F3-13-14_CALDH-like"/>
    <property type="match status" value="1"/>
</dbReference>
<proteinExistence type="inferred from homology"/>
<accession>A0ABT6CYH0</accession>
<evidence type="ECO:0000256" key="2">
    <source>
        <dbReference type="ARBA" id="ARBA00023002"/>
    </source>
</evidence>
<comment type="similarity">
    <text evidence="1 3 5">Belongs to the aldehyde dehydrogenase family.</text>
</comment>
<dbReference type="RefSeq" id="WP_277359496.1">
    <property type="nucleotide sequence ID" value="NZ_JAROKN010000060.1"/>
</dbReference>
<keyword evidence="2 3" id="KW-0560">Oxidoreductase</keyword>
<dbReference type="Gene3D" id="3.40.309.10">
    <property type="entry name" value="Aldehyde Dehydrogenase, Chain A, domain 2"/>
    <property type="match status" value="1"/>
</dbReference>
<dbReference type="InterPro" id="IPR015590">
    <property type="entry name" value="Aldehyde_DH_dom"/>
</dbReference>
<dbReference type="PROSITE" id="PS00687">
    <property type="entry name" value="ALDEHYDE_DEHYDR_GLU"/>
    <property type="match status" value="1"/>
</dbReference>
<evidence type="ECO:0000256" key="4">
    <source>
        <dbReference type="PROSITE-ProRule" id="PRU10007"/>
    </source>
</evidence>
<evidence type="ECO:0000256" key="1">
    <source>
        <dbReference type="ARBA" id="ARBA00009986"/>
    </source>
</evidence>
<evidence type="ECO:0000313" key="8">
    <source>
        <dbReference type="Proteomes" id="UP001220456"/>
    </source>
</evidence>
<protein>
    <recommendedName>
        <fullName evidence="3">Aldehyde dehydrogenase</fullName>
    </recommendedName>
</protein>
<evidence type="ECO:0000256" key="5">
    <source>
        <dbReference type="RuleBase" id="RU003345"/>
    </source>
</evidence>